<feature type="transmembrane region" description="Helical" evidence="1">
    <location>
        <begin position="81"/>
        <end position="99"/>
    </location>
</feature>
<feature type="transmembrane region" description="Helical" evidence="1">
    <location>
        <begin position="54"/>
        <end position="74"/>
    </location>
</feature>
<dbReference type="Pfam" id="PF03729">
    <property type="entry name" value="DUF308"/>
    <property type="match status" value="1"/>
</dbReference>
<keyword evidence="1" id="KW-1133">Transmembrane helix</keyword>
<evidence type="ECO:0000313" key="2">
    <source>
        <dbReference type="EMBL" id="MCD2195227.1"/>
    </source>
</evidence>
<organism evidence="2 3">
    <name type="scientific">Actinomycetospora endophytica</name>
    <dbReference type="NCBI Taxonomy" id="2291215"/>
    <lineage>
        <taxon>Bacteria</taxon>
        <taxon>Bacillati</taxon>
        <taxon>Actinomycetota</taxon>
        <taxon>Actinomycetes</taxon>
        <taxon>Pseudonocardiales</taxon>
        <taxon>Pseudonocardiaceae</taxon>
        <taxon>Actinomycetospora</taxon>
    </lineage>
</organism>
<keyword evidence="3" id="KW-1185">Reference proteome</keyword>
<feature type="transmembrane region" description="Helical" evidence="1">
    <location>
        <begin position="26"/>
        <end position="48"/>
    </location>
</feature>
<dbReference type="EMBL" id="JAJNDB010000003">
    <property type="protein sequence ID" value="MCD2195227.1"/>
    <property type="molecule type" value="Genomic_DNA"/>
</dbReference>
<dbReference type="Proteomes" id="UP001199469">
    <property type="component" value="Unassembled WGS sequence"/>
</dbReference>
<name>A0ABS8PAD8_9PSEU</name>
<dbReference type="RefSeq" id="WP_230736060.1">
    <property type="nucleotide sequence ID" value="NZ_JAJNDB010000003.1"/>
</dbReference>
<dbReference type="InterPro" id="IPR005325">
    <property type="entry name" value="DUF308_memb"/>
</dbReference>
<protein>
    <submittedName>
        <fullName evidence="2">DUF308 domain-containing protein</fullName>
    </submittedName>
</protein>
<keyword evidence="1" id="KW-0472">Membrane</keyword>
<keyword evidence="1" id="KW-0812">Transmembrane</keyword>
<feature type="transmembrane region" description="Helical" evidence="1">
    <location>
        <begin position="136"/>
        <end position="156"/>
    </location>
</feature>
<feature type="transmembrane region" description="Helical" evidence="1">
    <location>
        <begin position="162"/>
        <end position="182"/>
    </location>
</feature>
<dbReference type="InterPro" id="IPR052712">
    <property type="entry name" value="Acid_resist_chaperone_HdeD"/>
</dbReference>
<evidence type="ECO:0000313" key="3">
    <source>
        <dbReference type="Proteomes" id="UP001199469"/>
    </source>
</evidence>
<evidence type="ECO:0000256" key="1">
    <source>
        <dbReference type="SAM" id="Phobius"/>
    </source>
</evidence>
<reference evidence="2 3" key="1">
    <citation type="submission" date="2021-11" db="EMBL/GenBank/DDBJ databases">
        <title>Draft genome sequence of Actinomycetospora sp. SF1 isolated from the rhizosphere soil.</title>
        <authorList>
            <person name="Duangmal K."/>
            <person name="Chantavorakit T."/>
        </authorList>
    </citation>
    <scope>NUCLEOTIDE SEQUENCE [LARGE SCALE GENOMIC DNA]</scope>
    <source>
        <strain evidence="2 3">TBRC 5722</strain>
    </source>
</reference>
<accession>A0ABS8PAD8</accession>
<feature type="transmembrane region" description="Helical" evidence="1">
    <location>
        <begin position="105"/>
        <end position="127"/>
    </location>
</feature>
<gene>
    <name evidence="2" type="ORF">LQ327_17810</name>
</gene>
<comment type="caution">
    <text evidence="2">The sequence shown here is derived from an EMBL/GenBank/DDBJ whole genome shotgun (WGS) entry which is preliminary data.</text>
</comment>
<dbReference type="PANTHER" id="PTHR34989">
    <property type="entry name" value="PROTEIN HDED"/>
    <property type="match status" value="1"/>
</dbReference>
<sequence>MFRAAGAGMGRRGQQMTMNGAGRRSGWDIVLGIVLVVVGLLVLANAALATVVSIFFIGWAAVIGGIVLLVQAVVRRKEGSVWSMIVGGAVLLVLGIFVLRNPAAGLVTLTLVAGALFLVVGVTRIAMSGAVPEGRWIVVTSGVISVLLGLLVLLNLTTASVLLLGILLGVQTLLEGVTVLVARRGPAGAVSTPRTTGAPA</sequence>
<dbReference type="PANTHER" id="PTHR34989:SF1">
    <property type="entry name" value="PROTEIN HDED"/>
    <property type="match status" value="1"/>
</dbReference>
<proteinExistence type="predicted"/>